<proteinExistence type="predicted"/>
<name>A0A839N6Q8_9MICO</name>
<reference evidence="2 3" key="1">
    <citation type="submission" date="2020-08" db="EMBL/GenBank/DDBJ databases">
        <title>Sequencing the genomes of 1000 actinobacteria strains.</title>
        <authorList>
            <person name="Klenk H.-P."/>
        </authorList>
    </citation>
    <scope>NUCLEOTIDE SEQUENCE [LARGE SCALE GENOMIC DNA]</scope>
    <source>
        <strain evidence="2 3">DSM 105369</strain>
    </source>
</reference>
<dbReference type="SUPFAM" id="SSF56112">
    <property type="entry name" value="Protein kinase-like (PK-like)"/>
    <property type="match status" value="1"/>
</dbReference>
<accession>A0A839N6Q8</accession>
<dbReference type="InterPro" id="IPR002575">
    <property type="entry name" value="Aminoglycoside_PTrfase"/>
</dbReference>
<evidence type="ECO:0000313" key="3">
    <source>
        <dbReference type="Proteomes" id="UP000559182"/>
    </source>
</evidence>
<dbReference type="Pfam" id="PF01636">
    <property type="entry name" value="APH"/>
    <property type="match status" value="1"/>
</dbReference>
<dbReference type="RefSeq" id="WP_183319993.1">
    <property type="nucleotide sequence ID" value="NZ_JACHVQ010000001.1"/>
</dbReference>
<gene>
    <name evidence="2" type="ORF">FHU39_001757</name>
</gene>
<dbReference type="InterPro" id="IPR011009">
    <property type="entry name" value="Kinase-like_dom_sf"/>
</dbReference>
<dbReference type="EMBL" id="JACHVQ010000001">
    <property type="protein sequence ID" value="MBB2891773.1"/>
    <property type="molecule type" value="Genomic_DNA"/>
</dbReference>
<protein>
    <recommendedName>
        <fullName evidence="1">Aminoglycoside phosphotransferase domain-containing protein</fullName>
    </recommendedName>
</protein>
<dbReference type="Proteomes" id="UP000559182">
    <property type="component" value="Unassembled WGS sequence"/>
</dbReference>
<dbReference type="Gene3D" id="3.90.1200.10">
    <property type="match status" value="1"/>
</dbReference>
<evidence type="ECO:0000313" key="2">
    <source>
        <dbReference type="EMBL" id="MBB2891773.1"/>
    </source>
</evidence>
<feature type="domain" description="Aminoglycoside phosphotransferase" evidence="1">
    <location>
        <begin position="113"/>
        <end position="266"/>
    </location>
</feature>
<organism evidence="2 3">
    <name type="scientific">Flexivirga oryzae</name>
    <dbReference type="NCBI Taxonomy" id="1794944"/>
    <lineage>
        <taxon>Bacteria</taxon>
        <taxon>Bacillati</taxon>
        <taxon>Actinomycetota</taxon>
        <taxon>Actinomycetes</taxon>
        <taxon>Micrococcales</taxon>
        <taxon>Dermacoccaceae</taxon>
        <taxon>Flexivirga</taxon>
    </lineage>
</organism>
<dbReference type="AlphaFoldDB" id="A0A839N6Q8"/>
<evidence type="ECO:0000259" key="1">
    <source>
        <dbReference type="Pfam" id="PF01636"/>
    </source>
</evidence>
<keyword evidence="3" id="KW-1185">Reference proteome</keyword>
<comment type="caution">
    <text evidence="2">The sequence shown here is derived from an EMBL/GenBank/DDBJ whole genome shotgun (WGS) entry which is preliminary data.</text>
</comment>
<sequence>MTGTPEILSLAVRAGLLSGGDAISGAAHVVPVPRTNGVHCVQRRGRPIAYCKQPGVASLLDGDDVVGAERFALTRLHALGLTPPLIPHGGSTVVWTGVAAGRDLLTMSFGGTSSARLAESLGRMLARLHTAPIDGSVTGARPPWPLLPEPLPSMTTHPASHDRDAVLASWREPAVLAALRPLATAWSRCAAWTHGDLSATNLVVDDRGEVTLIDLESAGRGDPCWDVVTLEQTLTSVGLPAEPFRQVYVASGGPGAPYSPAWRAVRALVTAWQHAAQPDTDNQPIVEELLLDARRNAVLAQEDSP</sequence>